<dbReference type="Proteomes" id="UP000694569">
    <property type="component" value="Unplaced"/>
</dbReference>
<keyword evidence="11" id="KW-0449">Lipoprotein</keyword>
<name>A0A8C5ME22_9ANUR</name>
<protein>
    <submittedName>
        <fullName evidence="14">Gasdermin E</fullName>
    </submittedName>
</protein>
<keyword evidence="9" id="KW-0472">Membrane</keyword>
<evidence type="ECO:0000256" key="4">
    <source>
        <dbReference type="ARBA" id="ARBA00022452"/>
    </source>
</evidence>
<evidence type="ECO:0000256" key="8">
    <source>
        <dbReference type="ARBA" id="ARBA00022692"/>
    </source>
</evidence>
<comment type="similarity">
    <text evidence="3">Belongs to the gasdermin family.</text>
</comment>
<evidence type="ECO:0000256" key="9">
    <source>
        <dbReference type="ARBA" id="ARBA00023136"/>
    </source>
</evidence>
<evidence type="ECO:0000256" key="5">
    <source>
        <dbReference type="ARBA" id="ARBA00022475"/>
    </source>
</evidence>
<keyword evidence="7" id="KW-1210">Necrosis</keyword>
<evidence type="ECO:0000256" key="3">
    <source>
        <dbReference type="ARBA" id="ARBA00009279"/>
    </source>
</evidence>
<dbReference type="GO" id="GO:0005886">
    <property type="term" value="C:plasma membrane"/>
    <property type="evidence" value="ECO:0007669"/>
    <property type="project" value="UniProtKB-SubCell"/>
</dbReference>
<feature type="domain" description="Gasdermin pore forming" evidence="12">
    <location>
        <begin position="1"/>
        <end position="247"/>
    </location>
</feature>
<evidence type="ECO:0000256" key="10">
    <source>
        <dbReference type="ARBA" id="ARBA00023139"/>
    </source>
</evidence>
<evidence type="ECO:0000259" key="13">
    <source>
        <dbReference type="Pfam" id="PF17708"/>
    </source>
</evidence>
<keyword evidence="8" id="KW-0812">Transmembrane</keyword>
<dbReference type="GeneTree" id="ENSGT00940000155880"/>
<dbReference type="InterPro" id="IPR040460">
    <property type="entry name" value="Gasdermin_pore"/>
</dbReference>
<dbReference type="GO" id="GO:0005737">
    <property type="term" value="C:cytoplasm"/>
    <property type="evidence" value="ECO:0007669"/>
    <property type="project" value="UniProtKB-SubCell"/>
</dbReference>
<evidence type="ECO:0000313" key="15">
    <source>
        <dbReference type="Proteomes" id="UP000694569"/>
    </source>
</evidence>
<feature type="domain" description="Gasdermin PUB" evidence="13">
    <location>
        <begin position="277"/>
        <end position="454"/>
    </location>
</feature>
<evidence type="ECO:0000256" key="7">
    <source>
        <dbReference type="ARBA" id="ARBA00022590"/>
    </source>
</evidence>
<keyword evidence="10" id="KW-0564">Palmitate</keyword>
<proteinExistence type="inferred from homology"/>
<evidence type="ECO:0000313" key="14">
    <source>
        <dbReference type="Ensembl" id="ENSLLEP00000010690.1"/>
    </source>
</evidence>
<accession>A0A8C5ME22</accession>
<dbReference type="InterPro" id="IPR042377">
    <property type="entry name" value="GSDME"/>
</dbReference>
<keyword evidence="15" id="KW-1185">Reference proteome</keyword>
<reference evidence="14" key="1">
    <citation type="submission" date="2025-08" db="UniProtKB">
        <authorList>
            <consortium name="Ensembl"/>
        </authorList>
    </citation>
    <scope>IDENTIFICATION</scope>
</reference>
<dbReference type="PANTHER" id="PTHR15207">
    <property type="entry name" value="NONSYNDROMIC HEARING IMPAIRMENT PROTEIN"/>
    <property type="match status" value="1"/>
</dbReference>
<evidence type="ECO:0000256" key="1">
    <source>
        <dbReference type="ARBA" id="ARBA00004496"/>
    </source>
</evidence>
<dbReference type="Pfam" id="PF04598">
    <property type="entry name" value="Gasdermin"/>
    <property type="match status" value="1"/>
</dbReference>
<gene>
    <name evidence="14" type="primary">GSDME</name>
</gene>
<evidence type="ECO:0000256" key="11">
    <source>
        <dbReference type="ARBA" id="ARBA00023288"/>
    </source>
</evidence>
<dbReference type="Pfam" id="PF17708">
    <property type="entry name" value="Gasdermin_C"/>
    <property type="match status" value="1"/>
</dbReference>
<organism evidence="14 15">
    <name type="scientific">Leptobrachium leishanense</name>
    <name type="common">Leishan spiny toad</name>
    <dbReference type="NCBI Taxonomy" id="445787"/>
    <lineage>
        <taxon>Eukaryota</taxon>
        <taxon>Metazoa</taxon>
        <taxon>Chordata</taxon>
        <taxon>Craniata</taxon>
        <taxon>Vertebrata</taxon>
        <taxon>Euteleostomi</taxon>
        <taxon>Amphibia</taxon>
        <taxon>Batrachia</taxon>
        <taxon>Anura</taxon>
        <taxon>Pelobatoidea</taxon>
        <taxon>Megophryidae</taxon>
        <taxon>Leptobrachium</taxon>
    </lineage>
</organism>
<keyword evidence="5" id="KW-1003">Cell membrane</keyword>
<reference evidence="14" key="2">
    <citation type="submission" date="2025-09" db="UniProtKB">
        <authorList>
            <consortium name="Ensembl"/>
        </authorList>
    </citation>
    <scope>IDENTIFICATION</scope>
</reference>
<keyword evidence="4" id="KW-1134">Transmembrane beta strand</keyword>
<dbReference type="GO" id="GO:0012501">
    <property type="term" value="P:programmed cell death"/>
    <property type="evidence" value="ECO:0007669"/>
    <property type="project" value="UniProtKB-KW"/>
</dbReference>
<dbReference type="Ensembl" id="ENSLLET00000011107.1">
    <property type="protein sequence ID" value="ENSLLEP00000010690.1"/>
    <property type="gene ID" value="ENSLLEG00000006817.1"/>
</dbReference>
<evidence type="ECO:0000259" key="12">
    <source>
        <dbReference type="Pfam" id="PF04598"/>
    </source>
</evidence>
<dbReference type="PANTHER" id="PTHR15207:SF1">
    <property type="entry name" value="GASDERMIN-E"/>
    <property type="match status" value="1"/>
</dbReference>
<evidence type="ECO:0000256" key="2">
    <source>
        <dbReference type="ARBA" id="ARBA00004651"/>
    </source>
</evidence>
<dbReference type="AlphaFoldDB" id="A0A8C5ME22"/>
<keyword evidence="6" id="KW-0963">Cytoplasm</keyword>
<sequence length="489" mass="54106">MFAKATRNVLRDIDAGGDLISVSSLNDSDKAQLLSVVSKKRRFWCWQKPKYHFASLTCMLSDVLTDIKAVKPVVVESEFVTYVGTSGDVIRGNIGADFGNVHMNAAGMGYVESQSSFGALRKQEVDLQHLMKDVRERRIDLNHPFIKQLLENRNDVLCVLKEKIVTTQKCIISEHTQTGEAFGGNLGVKAKAVKVSVEENGDFRKDENTVLEIPPPTAIAFGVVELYVKGDGHFEFCLLSEKQGGFEREHVENYEYDVVDGVKVLHRKAFASNVSLAVLKQDILEFTRPLSVLEDVPEIQRRDLYKAMCKIFYDAQTLTLLQSLVEEICSGHKPSLTLLDQLKSSHRIQAQIILRLAGYDVQSENIMQAAKTPVLAALHVLLSSLDEMSETALALLGVCCDLRLLPALHVLPRIASDEGLCSRTDPALTDLVDPGKFHVVQRLFASSNVKLEMNEGAIRAATTSHPGYEPLALFIAVSGLTSLQRNVTL</sequence>
<dbReference type="OrthoDB" id="8815334at2759"/>
<comment type="subcellular location">
    <subcellularLocation>
        <location evidence="2">Cell membrane</location>
        <topology evidence="2">Multi-pass membrane protein</topology>
    </subcellularLocation>
    <subcellularLocation>
        <location evidence="1">Cytoplasm</location>
    </subcellularLocation>
</comment>
<dbReference type="InterPro" id="IPR041263">
    <property type="entry name" value="Gasdermin_PUB"/>
</dbReference>
<evidence type="ECO:0000256" key="6">
    <source>
        <dbReference type="ARBA" id="ARBA00022490"/>
    </source>
</evidence>